<evidence type="ECO:0000313" key="7">
    <source>
        <dbReference type="EMBL" id="OGI70341.1"/>
    </source>
</evidence>
<comment type="caution">
    <text evidence="7">The sequence shown here is derived from an EMBL/GenBank/DDBJ whole genome shotgun (WGS) entry which is preliminary data.</text>
</comment>
<proteinExistence type="inferred from homology"/>
<dbReference type="GO" id="GO:0006865">
    <property type="term" value="P:amino acid transport"/>
    <property type="evidence" value="ECO:0007669"/>
    <property type="project" value="UniProtKB-KW"/>
</dbReference>
<dbReference type="Proteomes" id="UP000179076">
    <property type="component" value="Unassembled WGS sequence"/>
</dbReference>
<feature type="signal peptide" evidence="5">
    <location>
        <begin position="1"/>
        <end position="24"/>
    </location>
</feature>
<organism evidence="7 8">
    <name type="scientific">Candidatus Muproteobacteria bacterium RBG_16_60_9</name>
    <dbReference type="NCBI Taxonomy" id="1817755"/>
    <lineage>
        <taxon>Bacteria</taxon>
        <taxon>Pseudomonadati</taxon>
        <taxon>Pseudomonadota</taxon>
        <taxon>Candidatus Muproteobacteria</taxon>
    </lineage>
</organism>
<keyword evidence="2" id="KW-0813">Transport</keyword>
<dbReference type="InterPro" id="IPR028082">
    <property type="entry name" value="Peripla_BP_I"/>
</dbReference>
<feature type="domain" description="Leucine-binding protein" evidence="6">
    <location>
        <begin position="36"/>
        <end position="367"/>
    </location>
</feature>
<dbReference type="PRINTS" id="PR00337">
    <property type="entry name" value="LEUILEVALBP"/>
</dbReference>
<name>A0A1F6VL13_9PROT</name>
<evidence type="ECO:0000256" key="1">
    <source>
        <dbReference type="ARBA" id="ARBA00010062"/>
    </source>
</evidence>
<protein>
    <recommendedName>
        <fullName evidence="6">Leucine-binding protein domain-containing protein</fullName>
    </recommendedName>
</protein>
<gene>
    <name evidence="7" type="ORF">A2W18_13565</name>
</gene>
<comment type="similarity">
    <text evidence="1">Belongs to the leucine-binding protein family.</text>
</comment>
<sequence>MKTLLRIRFVALALLLFVPSLSNAKEPGVTDDSILLGQSAAFGGPAAALGKSMRDGAMVYFDRINAQGGVHGRKIKLVSLDDGYEPERAIANTRKLIDEEKVFALFGYVGTPTSYAVVPILTEAKIPFFGPFTGAEGLRDPVNRYIFNIRASYFDETERLVDWMVSDRKSNIAVFYQDDSYGKAGLEGVRRAMERRKLQISATGTVQRNTVDVAGAVKSIGAVKPDAVIMISAYKSCAAFIKELNKTRQRPIYMNVSFVGSKALAEELGADGHGVIISQVVPSPLYPWGAALEMRNLLTERSPGVKPTFNDVEGFIAAKGIVDGLQRVGRDLTREKFVTALETMRNVDLGAFPVTFTPKSHSGSQFVELTVIIGGGGSFPFLPLSRPGATAQRGNR</sequence>
<dbReference type="PANTHER" id="PTHR47235:SF1">
    <property type="entry name" value="BLR6548 PROTEIN"/>
    <property type="match status" value="1"/>
</dbReference>
<evidence type="ECO:0000313" key="8">
    <source>
        <dbReference type="Proteomes" id="UP000179076"/>
    </source>
</evidence>
<dbReference type="Gene3D" id="3.40.50.2300">
    <property type="match status" value="2"/>
</dbReference>
<dbReference type="SUPFAM" id="SSF53822">
    <property type="entry name" value="Periplasmic binding protein-like I"/>
    <property type="match status" value="1"/>
</dbReference>
<evidence type="ECO:0000256" key="3">
    <source>
        <dbReference type="ARBA" id="ARBA00022729"/>
    </source>
</evidence>
<evidence type="ECO:0000256" key="5">
    <source>
        <dbReference type="SAM" id="SignalP"/>
    </source>
</evidence>
<evidence type="ECO:0000259" key="6">
    <source>
        <dbReference type="Pfam" id="PF13458"/>
    </source>
</evidence>
<keyword evidence="3 5" id="KW-0732">Signal</keyword>
<evidence type="ECO:0000256" key="2">
    <source>
        <dbReference type="ARBA" id="ARBA00022448"/>
    </source>
</evidence>
<dbReference type="PANTHER" id="PTHR47235">
    <property type="entry name" value="BLR6548 PROTEIN"/>
    <property type="match status" value="1"/>
</dbReference>
<keyword evidence="4" id="KW-0029">Amino-acid transport</keyword>
<reference evidence="7 8" key="1">
    <citation type="journal article" date="2016" name="Nat. Commun.">
        <title>Thousands of microbial genomes shed light on interconnected biogeochemical processes in an aquifer system.</title>
        <authorList>
            <person name="Anantharaman K."/>
            <person name="Brown C.T."/>
            <person name="Hug L.A."/>
            <person name="Sharon I."/>
            <person name="Castelle C.J."/>
            <person name="Probst A.J."/>
            <person name="Thomas B.C."/>
            <person name="Singh A."/>
            <person name="Wilkins M.J."/>
            <person name="Karaoz U."/>
            <person name="Brodie E.L."/>
            <person name="Williams K.H."/>
            <person name="Hubbard S.S."/>
            <person name="Banfield J.F."/>
        </authorList>
    </citation>
    <scope>NUCLEOTIDE SEQUENCE [LARGE SCALE GENOMIC DNA]</scope>
</reference>
<dbReference type="CDD" id="cd19978">
    <property type="entry name" value="PBP1_ABC_ligand_binding-like"/>
    <property type="match status" value="1"/>
</dbReference>
<dbReference type="Pfam" id="PF13458">
    <property type="entry name" value="Peripla_BP_6"/>
    <property type="match status" value="1"/>
</dbReference>
<accession>A0A1F6VL13</accession>
<dbReference type="InterPro" id="IPR000709">
    <property type="entry name" value="Leu_Ile_Val-bd"/>
</dbReference>
<evidence type="ECO:0000256" key="4">
    <source>
        <dbReference type="ARBA" id="ARBA00022970"/>
    </source>
</evidence>
<dbReference type="InterPro" id="IPR028081">
    <property type="entry name" value="Leu-bd"/>
</dbReference>
<feature type="chain" id="PRO_5009527292" description="Leucine-binding protein domain-containing protein" evidence="5">
    <location>
        <begin position="25"/>
        <end position="396"/>
    </location>
</feature>
<dbReference type="AlphaFoldDB" id="A0A1F6VL13"/>
<dbReference type="EMBL" id="MFSP01000003">
    <property type="protein sequence ID" value="OGI70341.1"/>
    <property type="molecule type" value="Genomic_DNA"/>
</dbReference>